<accession>A0A0N4UR32</accession>
<gene>
    <name evidence="4" type="ORF">DME_LOCUS3949</name>
</gene>
<protein>
    <submittedName>
        <fullName evidence="7">ATG17_like domain-containing protein</fullName>
    </submittedName>
</protein>
<name>A0A0N4UR32_DRAME</name>
<dbReference type="AlphaFoldDB" id="A0A0N4UR32"/>
<dbReference type="WBParaSite" id="DME_0001050001-mRNA-1">
    <property type="protein sequence ID" value="DME_0001050001-mRNA-1"/>
    <property type="gene ID" value="DME_0001050001"/>
</dbReference>
<proteinExistence type="predicted"/>
<sequence length="1066" mass="121740">MFYVFYFNEGICYPLDESAAMGTIYNLQCAIEKSINVLLISGGAELKSEQSVAHYGCIGTESNPVFLFNKIIRVSNMRKYFSTEKENLLKEANTYLTRLESLEQQPVSNSLAQTYRVINQKIWDIFHAILQLCNGIYRDHQMLNQGLRMLVANFEDSYKSVEKKMEKFFDQNRVKNLKYKAVNIIDEFCSVIPILHQIKIPPALLINVSISESSRKMAEISLYDYISLIDPENSLESAVDDLRELLSKIDDSELEEALEMMGALSDDVKPDPREVKGFTSNHLNEMGERISIITNDGESIQRRCSSFLSLPSGDHPLLNDMIKNQRAHTAEIKQIICVVVREMDWFISAKVQAIHNVITFFENYVAFFGKLHKVNTILMVFERKNIAVRQRLGVMRQIINAPIMYVSAITECLRRNTMQPEFHSWFISFKEKSKAFVRHEVAIRESFKAKLEKHFLKHIFTNMFDPFPDFSPANYKSFDQNLPPADYSHLRSLRETVPQLTAFLKISEPMIYQRLSIQDPSAIASVQTQLSSLKRVESFFTSDATANIMGLNKKFASTTWLSGDENTEPSPSDINPFLVKPSFSTSTSNTAVSEDSCVTVTSAKVQAIEEGNVSLNPFPKDGSVLGEFSHTFIKKNQIDSVLQANILEASKNINQEMPDLKQDENDETLIENTDFIIPSIATNEVGIQTDDVNLQETLSNAAVWKNLSRECNELSRDIRSIKEFLRKLKLGTEKDLEELAQHFDEMIKTIYDTEEKRSESDFEDAQSSFGNLSEIVEELKTNLETAEKANLDANGTIKSLNNRIANLEERNRELQENITRIAERENSLRKTIIVEQQLELDRASLFHNEEIAAKNQEIKSLKKALEKAKEAHDFPMIRSEISHSSDELKGTLEANYKIKMILLMRGVEGKKAEEIARIKKEAEFEMTELSKKYEKALQELRDCPLKHSVGDDITIQQQSKFDKIQQSQEITVESKSDVATCCKVKRCKGYRQPRVLSQRSARLNILRSTLFVNSALFYADISNVVHGTFKAFLIYGLQLLMLQLLMGLWPSRSTSSLVPFLTLLFF</sequence>
<feature type="coiled-coil region" evidence="2">
    <location>
        <begin position="769"/>
        <end position="871"/>
    </location>
</feature>
<evidence type="ECO:0000313" key="5">
    <source>
        <dbReference type="Proteomes" id="UP000038040"/>
    </source>
</evidence>
<dbReference type="InterPro" id="IPR045326">
    <property type="entry name" value="ATG17-like_dom"/>
</dbReference>
<dbReference type="GO" id="GO:0061709">
    <property type="term" value="P:reticulophagy"/>
    <property type="evidence" value="ECO:0007669"/>
    <property type="project" value="TreeGrafter"/>
</dbReference>
<dbReference type="GO" id="GO:0034045">
    <property type="term" value="C:phagophore assembly site membrane"/>
    <property type="evidence" value="ECO:0007669"/>
    <property type="project" value="TreeGrafter"/>
</dbReference>
<evidence type="ECO:0000313" key="4">
    <source>
        <dbReference type="EMBL" id="VDN53976.1"/>
    </source>
</evidence>
<dbReference type="OrthoDB" id="447953at2759"/>
<dbReference type="GO" id="GO:0000045">
    <property type="term" value="P:autophagosome assembly"/>
    <property type="evidence" value="ECO:0007669"/>
    <property type="project" value="InterPro"/>
</dbReference>
<dbReference type="EMBL" id="UYYG01000228">
    <property type="protein sequence ID" value="VDN53976.1"/>
    <property type="molecule type" value="Genomic_DNA"/>
</dbReference>
<dbReference type="GO" id="GO:0019901">
    <property type="term" value="F:protein kinase binding"/>
    <property type="evidence" value="ECO:0007669"/>
    <property type="project" value="TreeGrafter"/>
</dbReference>
<evidence type="ECO:0000313" key="7">
    <source>
        <dbReference type="WBParaSite" id="DME_0001050001-mRNA-1"/>
    </source>
</evidence>
<reference evidence="7" key="1">
    <citation type="submission" date="2017-02" db="UniProtKB">
        <authorList>
            <consortium name="WormBaseParasite"/>
        </authorList>
    </citation>
    <scope>IDENTIFICATION</scope>
</reference>
<organism evidence="5 7">
    <name type="scientific">Dracunculus medinensis</name>
    <name type="common">Guinea worm</name>
    <dbReference type="NCBI Taxonomy" id="318479"/>
    <lineage>
        <taxon>Eukaryota</taxon>
        <taxon>Metazoa</taxon>
        <taxon>Ecdysozoa</taxon>
        <taxon>Nematoda</taxon>
        <taxon>Chromadorea</taxon>
        <taxon>Rhabditida</taxon>
        <taxon>Spirurina</taxon>
        <taxon>Dracunculoidea</taxon>
        <taxon>Dracunculidae</taxon>
        <taxon>Dracunculus</taxon>
    </lineage>
</organism>
<keyword evidence="2" id="KW-0175">Coiled coil</keyword>
<dbReference type="GO" id="GO:0060090">
    <property type="term" value="F:molecular adaptor activity"/>
    <property type="evidence" value="ECO:0007669"/>
    <property type="project" value="TreeGrafter"/>
</dbReference>
<dbReference type="GO" id="GO:0034517">
    <property type="term" value="P:ribophagy"/>
    <property type="evidence" value="ECO:0007669"/>
    <property type="project" value="TreeGrafter"/>
</dbReference>
<dbReference type="GO" id="GO:0000422">
    <property type="term" value="P:autophagy of mitochondrion"/>
    <property type="evidence" value="ECO:0007669"/>
    <property type="project" value="TreeGrafter"/>
</dbReference>
<keyword evidence="6" id="KW-1185">Reference proteome</keyword>
<evidence type="ECO:0000313" key="6">
    <source>
        <dbReference type="Proteomes" id="UP000274756"/>
    </source>
</evidence>
<evidence type="ECO:0000256" key="2">
    <source>
        <dbReference type="SAM" id="Coils"/>
    </source>
</evidence>
<dbReference type="InterPro" id="IPR040040">
    <property type="entry name" value="ATG11"/>
</dbReference>
<evidence type="ECO:0000259" key="3">
    <source>
        <dbReference type="Pfam" id="PF04108"/>
    </source>
</evidence>
<dbReference type="GO" id="GO:0061723">
    <property type="term" value="P:glycophagy"/>
    <property type="evidence" value="ECO:0007669"/>
    <property type="project" value="TreeGrafter"/>
</dbReference>
<dbReference type="Proteomes" id="UP000274756">
    <property type="component" value="Unassembled WGS sequence"/>
</dbReference>
<keyword evidence="1" id="KW-0072">Autophagy</keyword>
<dbReference type="STRING" id="318479.A0A0N4UR32"/>
<dbReference type="PANTHER" id="PTHR13222:SF1">
    <property type="entry name" value="RB1-INDUCIBLE COILED-COIL PROTEIN 1"/>
    <property type="match status" value="1"/>
</dbReference>
<dbReference type="Pfam" id="PF04108">
    <property type="entry name" value="ATG17_like"/>
    <property type="match status" value="1"/>
</dbReference>
<dbReference type="GO" id="GO:0034727">
    <property type="term" value="P:piecemeal microautophagy of the nucleus"/>
    <property type="evidence" value="ECO:0007669"/>
    <property type="project" value="TreeGrafter"/>
</dbReference>
<dbReference type="GO" id="GO:1990316">
    <property type="term" value="C:Atg1/ULK1 kinase complex"/>
    <property type="evidence" value="ECO:0007669"/>
    <property type="project" value="TreeGrafter"/>
</dbReference>
<feature type="domain" description="Autophagy protein ATG17-like" evidence="3">
    <location>
        <begin position="78"/>
        <end position="451"/>
    </location>
</feature>
<dbReference type="PANTHER" id="PTHR13222">
    <property type="entry name" value="RB1-INDUCIBLE COILED-COIL"/>
    <property type="match status" value="1"/>
</dbReference>
<dbReference type="Proteomes" id="UP000038040">
    <property type="component" value="Unplaced"/>
</dbReference>
<evidence type="ECO:0000256" key="1">
    <source>
        <dbReference type="ARBA" id="ARBA00023006"/>
    </source>
</evidence>
<feature type="coiled-coil region" evidence="2">
    <location>
        <begin position="912"/>
        <end position="939"/>
    </location>
</feature>
<reference evidence="4 6" key="2">
    <citation type="submission" date="2018-11" db="EMBL/GenBank/DDBJ databases">
        <authorList>
            <consortium name="Pathogen Informatics"/>
        </authorList>
    </citation>
    <scope>NUCLEOTIDE SEQUENCE [LARGE SCALE GENOMIC DNA]</scope>
</reference>